<accession>A0AAV5K7T8</accession>
<feature type="domain" description="Reverse transcriptase" evidence="2">
    <location>
        <begin position="694"/>
        <end position="846"/>
    </location>
</feature>
<evidence type="ECO:0000313" key="5">
    <source>
        <dbReference type="Proteomes" id="UP001054252"/>
    </source>
</evidence>
<feature type="region of interest" description="Disordered" evidence="1">
    <location>
        <begin position="379"/>
        <end position="402"/>
    </location>
</feature>
<dbReference type="InterPro" id="IPR026960">
    <property type="entry name" value="RVT-Znf"/>
</dbReference>
<evidence type="ECO:0000256" key="1">
    <source>
        <dbReference type="SAM" id="MobiDB-lite"/>
    </source>
</evidence>
<evidence type="ECO:0000259" key="2">
    <source>
        <dbReference type="Pfam" id="PF00078"/>
    </source>
</evidence>
<sequence length="1290" mass="149166">MLANLCQCAEVNPSVGNGGQHECQPVRERPSLNQNPRADNWRRGYTGAGKAEWGRMRFKQRDNNKGYDKGILKQAASFFIANFPESWKIEDMWKEFKKYLEIKNPREMELNLSKIKVGKLRIQVNLAMYNEENGTTGRSKRQIVHKGESSYGQYADVAAKSFADVVRGDKHVPRMEFQANKEEEWLKNYYVGQMHKLDGLMSLQDRLLVEGFFSIKVTPMGGNLMLIHCEDTKEVDTLLKEGNDWLKNWFEDVRPWSQTEVAKESFTWIRCFGVPLNVWNDEFFKRIGNLYDLDVSNSEGDDLEIDEVDVGTRLSKVVEKDAEEVETANSGKLNPVVGVFEKSMEDGEKSTPEDFISRDEVEKTMSFVIASHKQQIDIDGVRPKAARGDDSSSKQVEGGGKKRELRKMIRKEKFDMVFIQETKLEVMDYRGCKAIWGSGEFDWNMKPAVGNAGGMLCLWNKNSIKAQSRIEGDGFVGSMVSGAMRNFLAFLLMYMPLAIDRKGKGSRRSQSEFNDFLMENELVDIPLRGRKFTWYKSNGLAVGGLAFVKKKWTSFDVRGWGGFRLKEKLKFLKKELKVWNKEVFGIIETQIEAAKEEIKKVDEKNDVGTLEETDIAKRIASFQELMEWTNARNNLLFQKARQQWLKEGDSNSKYFHNCVVRRRKQNELVGLLHNGVWVDRVEEVKSIVKDFFSNKFTKEEWCMPLLEEIKFNQRSSMQERGFVKGLRQGDPLSPFLFLVVAEALSGLVRKAEEIGLLKGIQVGEGNLRLTHLQCADDTILFSEASEANAWAMKCVMRSFEMISGLKVNNDKSWLCGLNVDSERLEDMATIMNCSVSSIPFKYLGVPVGANTNRISTWAPVIECVKRRLNRWSGVSLSFGGRIVLLKAVLSYLPVYFFYVYKAPKQVTNLLTKLQCNFLWGRGEGGRNIAWIKWDVICKYREEGGLGVRNVESFNKALLGKWKWRVLREKEVLWRRVIYELYGIDGGRGWGRWLREGFVKRVGEGKDTFFWDDMWVGDVNLKENFPRLYSITTNKNVKVAELGEWCEGVWVWKWNWRRDLFAWELDLLQELEDTIRPVSINRGTEDVWIWKWDNSGQYTVRLAYQQLLPAQQVQSLQAPFIQVWNPHVPLKVSALAWRALHDRLPTKSNLARRGVITNGGGIQCSNCLKKEETINHLMFECPLSWKVWTSCYSWWGISTAINVDTTTHFKQHTGLIDSKNINQAWAVIWFAALWSIWLQRNQVIFNSNHDSLEEMLELIKYRSFYWIRAMPQPELSLDLWKSNPRLALRMR</sequence>
<feature type="region of interest" description="Disordered" evidence="1">
    <location>
        <begin position="17"/>
        <end position="44"/>
    </location>
</feature>
<evidence type="ECO:0000313" key="4">
    <source>
        <dbReference type="EMBL" id="GKV19245.1"/>
    </source>
</evidence>
<dbReference type="GO" id="GO:0004519">
    <property type="term" value="F:endonuclease activity"/>
    <property type="evidence" value="ECO:0007669"/>
    <property type="project" value="InterPro"/>
</dbReference>
<comment type="caution">
    <text evidence="4">The sequence shown here is derived from an EMBL/GenBank/DDBJ whole genome shotgun (WGS) entry which is preliminary data.</text>
</comment>
<gene>
    <name evidence="4" type="ORF">SLEP1_g29532</name>
</gene>
<dbReference type="PROSITE" id="PS00726">
    <property type="entry name" value="AP_NUCLEASE_F1_1"/>
    <property type="match status" value="1"/>
</dbReference>
<dbReference type="GO" id="GO:0003677">
    <property type="term" value="F:DNA binding"/>
    <property type="evidence" value="ECO:0007669"/>
    <property type="project" value="InterPro"/>
</dbReference>
<proteinExistence type="predicted"/>
<dbReference type="InterPro" id="IPR020847">
    <property type="entry name" value="AP_endonuclease_F1_BS"/>
</dbReference>
<dbReference type="InterPro" id="IPR000477">
    <property type="entry name" value="RT_dom"/>
</dbReference>
<dbReference type="PANTHER" id="PTHR33116">
    <property type="entry name" value="REVERSE TRANSCRIPTASE ZINC-BINDING DOMAIN-CONTAINING PROTEIN-RELATED-RELATED"/>
    <property type="match status" value="1"/>
</dbReference>
<dbReference type="Pfam" id="PF13966">
    <property type="entry name" value="zf-RVT"/>
    <property type="match status" value="1"/>
</dbReference>
<dbReference type="PANTHER" id="PTHR33116:SF78">
    <property type="entry name" value="OS12G0587133 PROTEIN"/>
    <property type="match status" value="1"/>
</dbReference>
<protein>
    <recommendedName>
        <fullName evidence="6">Reverse transcriptase domain-containing protein</fullName>
    </recommendedName>
</protein>
<dbReference type="Proteomes" id="UP001054252">
    <property type="component" value="Unassembled WGS sequence"/>
</dbReference>
<feature type="compositionally biased region" description="Basic and acidic residues" evidence="1">
    <location>
        <begin position="379"/>
        <end position="392"/>
    </location>
</feature>
<evidence type="ECO:0000259" key="3">
    <source>
        <dbReference type="Pfam" id="PF13966"/>
    </source>
</evidence>
<evidence type="ECO:0008006" key="6">
    <source>
        <dbReference type="Google" id="ProtNLM"/>
    </source>
</evidence>
<reference evidence="4 5" key="1">
    <citation type="journal article" date="2021" name="Commun. Biol.">
        <title>The genome of Shorea leprosula (Dipterocarpaceae) highlights the ecological relevance of drought in aseasonal tropical rainforests.</title>
        <authorList>
            <person name="Ng K.K.S."/>
            <person name="Kobayashi M.J."/>
            <person name="Fawcett J.A."/>
            <person name="Hatakeyama M."/>
            <person name="Paape T."/>
            <person name="Ng C.H."/>
            <person name="Ang C.C."/>
            <person name="Tnah L.H."/>
            <person name="Lee C.T."/>
            <person name="Nishiyama T."/>
            <person name="Sese J."/>
            <person name="O'Brien M.J."/>
            <person name="Copetti D."/>
            <person name="Mohd Noor M.I."/>
            <person name="Ong R.C."/>
            <person name="Putra M."/>
            <person name="Sireger I.Z."/>
            <person name="Indrioko S."/>
            <person name="Kosugi Y."/>
            <person name="Izuno A."/>
            <person name="Isagi Y."/>
            <person name="Lee S.L."/>
            <person name="Shimizu K.K."/>
        </authorList>
    </citation>
    <scope>NUCLEOTIDE SEQUENCE [LARGE SCALE GENOMIC DNA]</scope>
    <source>
        <strain evidence="4">214</strain>
    </source>
</reference>
<feature type="domain" description="Reverse transcriptase zinc-binding" evidence="3">
    <location>
        <begin position="1097"/>
        <end position="1187"/>
    </location>
</feature>
<keyword evidence="5" id="KW-1185">Reference proteome</keyword>
<dbReference type="EMBL" id="BPVZ01000052">
    <property type="protein sequence ID" value="GKV19245.1"/>
    <property type="molecule type" value="Genomic_DNA"/>
</dbReference>
<dbReference type="Pfam" id="PF00078">
    <property type="entry name" value="RVT_1"/>
    <property type="match status" value="1"/>
</dbReference>
<dbReference type="GO" id="GO:0006281">
    <property type="term" value="P:DNA repair"/>
    <property type="evidence" value="ECO:0007669"/>
    <property type="project" value="InterPro"/>
</dbReference>
<organism evidence="4 5">
    <name type="scientific">Rubroshorea leprosula</name>
    <dbReference type="NCBI Taxonomy" id="152421"/>
    <lineage>
        <taxon>Eukaryota</taxon>
        <taxon>Viridiplantae</taxon>
        <taxon>Streptophyta</taxon>
        <taxon>Embryophyta</taxon>
        <taxon>Tracheophyta</taxon>
        <taxon>Spermatophyta</taxon>
        <taxon>Magnoliopsida</taxon>
        <taxon>eudicotyledons</taxon>
        <taxon>Gunneridae</taxon>
        <taxon>Pentapetalae</taxon>
        <taxon>rosids</taxon>
        <taxon>malvids</taxon>
        <taxon>Malvales</taxon>
        <taxon>Dipterocarpaceae</taxon>
        <taxon>Rubroshorea</taxon>
    </lineage>
</organism>
<name>A0AAV5K7T8_9ROSI</name>